<dbReference type="RefSeq" id="WP_013915983.1">
    <property type="nucleotide sequence ID" value="NC_015690.1"/>
</dbReference>
<protein>
    <recommendedName>
        <fullName evidence="1">Aminoglycoside phosphotransferase domain-containing protein</fullName>
    </recommendedName>
</protein>
<dbReference type="PATRIC" id="fig|1036673.3.peg.2030"/>
<dbReference type="EMBL" id="CP002869">
    <property type="protein sequence ID" value="AEI40822.1"/>
    <property type="molecule type" value="Genomic_DNA"/>
</dbReference>
<sequence>MTSERIDHSEGEIAEALGQRFGWTVREMRPIDQGWLNHKWKMNTDQGPLFVKCYHPDRYKLHSRPERRAAIERTLQLQDELSRSGAACPQVYRSGGPYLQETPSGLHYTVQEWTDGYTAQAGELNAAQMFGLGEEAGRMHRWLQSVPPLDKPAWKPDKAGYLAQWQRNWEQANQAGDEIVLEWLSRSRTVVESLDFSLFDSSREGWLHWDLWVDNIVLQEQGVAGIVDFDRMTMAYPEIDAARAVLSGSLRDGKLQTGTARAFLEGYRGQLQVQEGMLARAMYMLYLIESIWWLRTEVRLQSELRGVLGRFVEEMHWIEANWNALPELLGAVWE</sequence>
<feature type="domain" description="Aminoglycoside phosphotransferase" evidence="1">
    <location>
        <begin position="28"/>
        <end position="267"/>
    </location>
</feature>
<dbReference type="Proteomes" id="UP000006620">
    <property type="component" value="Chromosome"/>
</dbReference>
<accession>F8F7R8</accession>
<gene>
    <name evidence="2" type="ordered locus">KNP414_02261</name>
</gene>
<dbReference type="AlphaFoldDB" id="F8F7R8"/>
<reference evidence="2 3" key="2">
    <citation type="journal article" date="2013" name="Genome Announc.">
        <title>Genome Sequence of Growth-Improving Paenibacillus mucilaginosus Strain KNP414.</title>
        <authorList>
            <person name="Lu J.J."/>
            <person name="Wang J.F."/>
            <person name="Hu X.F."/>
        </authorList>
    </citation>
    <scope>NUCLEOTIDE SEQUENCE [LARGE SCALE GENOMIC DNA]</scope>
    <source>
        <strain evidence="2 3">KNP414</strain>
    </source>
</reference>
<dbReference type="InterPro" id="IPR002575">
    <property type="entry name" value="Aminoglycoside_PTrfase"/>
</dbReference>
<reference evidence="3" key="1">
    <citation type="submission" date="2011-06" db="EMBL/GenBank/DDBJ databases">
        <title>Complete genome sequence of Paenibacillus mucilaginosus KNP414.</title>
        <authorList>
            <person name="Wang J."/>
            <person name="Hu S."/>
            <person name="Hu X."/>
            <person name="Zhang B."/>
            <person name="Dong D."/>
            <person name="Zhang S."/>
            <person name="Zhao K."/>
            <person name="Wu D."/>
        </authorList>
    </citation>
    <scope>NUCLEOTIDE SEQUENCE [LARGE SCALE GENOMIC DNA]</scope>
    <source>
        <strain evidence="3">KNP414</strain>
    </source>
</reference>
<proteinExistence type="predicted"/>
<dbReference type="Pfam" id="PF01636">
    <property type="entry name" value="APH"/>
    <property type="match status" value="1"/>
</dbReference>
<organism evidence="2 3">
    <name type="scientific">Paenibacillus mucilaginosus (strain KNP414)</name>
    <dbReference type="NCBI Taxonomy" id="1036673"/>
    <lineage>
        <taxon>Bacteria</taxon>
        <taxon>Bacillati</taxon>
        <taxon>Bacillota</taxon>
        <taxon>Bacilli</taxon>
        <taxon>Bacillales</taxon>
        <taxon>Paenibacillaceae</taxon>
        <taxon>Paenibacillus</taxon>
    </lineage>
</organism>
<dbReference type="Gene3D" id="3.90.1200.10">
    <property type="match status" value="1"/>
</dbReference>
<dbReference type="Gene3D" id="3.30.200.20">
    <property type="entry name" value="Phosphorylase Kinase, domain 1"/>
    <property type="match status" value="1"/>
</dbReference>
<evidence type="ECO:0000313" key="2">
    <source>
        <dbReference type="EMBL" id="AEI40822.1"/>
    </source>
</evidence>
<name>F8F7R8_PAEMK</name>
<dbReference type="InterPro" id="IPR011009">
    <property type="entry name" value="Kinase-like_dom_sf"/>
</dbReference>
<dbReference type="HOGENOM" id="CLU_072586_0_0_9"/>
<dbReference type="KEGG" id="pms:KNP414_02261"/>
<dbReference type="SUPFAM" id="SSF56112">
    <property type="entry name" value="Protein kinase-like (PK-like)"/>
    <property type="match status" value="1"/>
</dbReference>
<evidence type="ECO:0000259" key="1">
    <source>
        <dbReference type="Pfam" id="PF01636"/>
    </source>
</evidence>
<evidence type="ECO:0000313" key="3">
    <source>
        <dbReference type="Proteomes" id="UP000006620"/>
    </source>
</evidence>